<dbReference type="InterPro" id="IPR017853">
    <property type="entry name" value="GH"/>
</dbReference>
<dbReference type="Pfam" id="PF02156">
    <property type="entry name" value="Glyco_hydro_26"/>
    <property type="match status" value="1"/>
</dbReference>
<dbReference type="Gene3D" id="3.20.20.80">
    <property type="entry name" value="Glycosidases"/>
    <property type="match status" value="1"/>
</dbReference>
<dbReference type="EMBL" id="BOMG01000014">
    <property type="protein sequence ID" value="GID52387.1"/>
    <property type="molecule type" value="Genomic_DNA"/>
</dbReference>
<gene>
    <name evidence="6" type="ORF">Aco03nite_007910</name>
</gene>
<protein>
    <recommendedName>
        <fullName evidence="5">GH26 domain-containing protein</fullName>
    </recommendedName>
</protein>
<dbReference type="Proteomes" id="UP000612282">
    <property type="component" value="Unassembled WGS sequence"/>
</dbReference>
<evidence type="ECO:0000256" key="3">
    <source>
        <dbReference type="PROSITE-ProRule" id="PRU01100"/>
    </source>
</evidence>
<evidence type="ECO:0000256" key="1">
    <source>
        <dbReference type="ARBA" id="ARBA00022801"/>
    </source>
</evidence>
<sequence length="379" mass="41329">MSDVSGRARLWFAAGGVAVLALGIAIAITVNPADDDHPVAKASASASALPSANVTTNPANPNAHARSARQQIAQPRESGSWPGNYGLSGVNGFPVLNSASVKEFCTLRGRACNIAQTYTDRTDYDTMTRNSGWVFEYFADFDGVLVISQALVPDKGEALMAACANGDYDQNWRDFGALMVTHGRGDSIVRLGWEMNESSMAWRGLDTEDYIGCYRKAATALRSANPQVVLDWTINAHNTPKDLCGGLSTNCYPGDEYVDIIGIDNYDHHPWSPTKADFDRTAAAPEGLTWFFDFARSHGKLFSVGEWGIMPTGDAGRDNPAFIGWMHEWFAGHAEFLAYEAYFQRCDGTFSQSSILRPNDPDCLPNTGSSDAYKNLFTR</sequence>
<keyword evidence="7" id="KW-1185">Reference proteome</keyword>
<dbReference type="InterPro" id="IPR022790">
    <property type="entry name" value="GH26_dom"/>
</dbReference>
<evidence type="ECO:0000259" key="5">
    <source>
        <dbReference type="PROSITE" id="PS51764"/>
    </source>
</evidence>
<evidence type="ECO:0000256" key="2">
    <source>
        <dbReference type="ARBA" id="ARBA00023295"/>
    </source>
</evidence>
<keyword evidence="1 3" id="KW-0378">Hydrolase</keyword>
<comment type="similarity">
    <text evidence="3">Belongs to the glycosyl hydrolase 26 family.</text>
</comment>
<dbReference type="SUPFAM" id="SSF51445">
    <property type="entry name" value="(Trans)glycosidases"/>
    <property type="match status" value="1"/>
</dbReference>
<evidence type="ECO:0000313" key="7">
    <source>
        <dbReference type="Proteomes" id="UP000612282"/>
    </source>
</evidence>
<name>A0ABQ3X1K4_9ACTN</name>
<organism evidence="6 7">
    <name type="scientific">Actinoplanes couchii</name>
    <dbReference type="NCBI Taxonomy" id="403638"/>
    <lineage>
        <taxon>Bacteria</taxon>
        <taxon>Bacillati</taxon>
        <taxon>Actinomycetota</taxon>
        <taxon>Actinomycetes</taxon>
        <taxon>Micromonosporales</taxon>
        <taxon>Micromonosporaceae</taxon>
        <taxon>Actinoplanes</taxon>
    </lineage>
</organism>
<feature type="active site" description="Nucleophile" evidence="3">
    <location>
        <position position="306"/>
    </location>
</feature>
<feature type="region of interest" description="Disordered" evidence="4">
    <location>
        <begin position="42"/>
        <end position="63"/>
    </location>
</feature>
<accession>A0ABQ3X1K4</accession>
<evidence type="ECO:0000313" key="6">
    <source>
        <dbReference type="EMBL" id="GID52387.1"/>
    </source>
</evidence>
<evidence type="ECO:0000256" key="4">
    <source>
        <dbReference type="SAM" id="MobiDB-lite"/>
    </source>
</evidence>
<keyword evidence="2 3" id="KW-0326">Glycosidase</keyword>
<dbReference type="PROSITE" id="PS51764">
    <property type="entry name" value="GH26"/>
    <property type="match status" value="1"/>
</dbReference>
<dbReference type="RefSeq" id="WP_203793183.1">
    <property type="nucleotide sequence ID" value="NZ_BAAAQE010000054.1"/>
</dbReference>
<reference evidence="6 7" key="1">
    <citation type="submission" date="2021-01" db="EMBL/GenBank/DDBJ databases">
        <title>Whole genome shotgun sequence of Actinoplanes couchii NBRC 106145.</title>
        <authorList>
            <person name="Komaki H."/>
            <person name="Tamura T."/>
        </authorList>
    </citation>
    <scope>NUCLEOTIDE SEQUENCE [LARGE SCALE GENOMIC DNA]</scope>
    <source>
        <strain evidence="6 7">NBRC 106145</strain>
    </source>
</reference>
<proteinExistence type="inferred from homology"/>
<feature type="active site" description="Proton donor" evidence="3">
    <location>
        <position position="194"/>
    </location>
</feature>
<comment type="caution">
    <text evidence="6">The sequence shown here is derived from an EMBL/GenBank/DDBJ whole genome shotgun (WGS) entry which is preliminary data.</text>
</comment>
<feature type="domain" description="GH26" evidence="5">
    <location>
        <begin position="63"/>
        <end position="359"/>
    </location>
</feature>